<organism evidence="4 5">
    <name type="scientific">Candidatus Niyogibacteria bacterium CG10_big_fil_rev_8_21_14_0_10_42_19</name>
    <dbReference type="NCBI Taxonomy" id="1974725"/>
    <lineage>
        <taxon>Bacteria</taxon>
        <taxon>Candidatus Niyogiibacteriota</taxon>
    </lineage>
</organism>
<dbReference type="InterPro" id="IPR018228">
    <property type="entry name" value="DNase_TatD-rel_CS"/>
</dbReference>
<dbReference type="GO" id="GO:0004536">
    <property type="term" value="F:DNA nuclease activity"/>
    <property type="evidence" value="ECO:0007669"/>
    <property type="project" value="InterPro"/>
</dbReference>
<dbReference type="EMBL" id="PFCN01000011">
    <property type="protein sequence ID" value="PIR70573.1"/>
    <property type="molecule type" value="Genomic_DNA"/>
</dbReference>
<dbReference type="GO" id="GO:0046872">
    <property type="term" value="F:metal ion binding"/>
    <property type="evidence" value="ECO:0007669"/>
    <property type="project" value="UniProtKB-KW"/>
</dbReference>
<evidence type="ECO:0000256" key="1">
    <source>
        <dbReference type="ARBA" id="ARBA00022723"/>
    </source>
</evidence>
<dbReference type="PROSITE" id="PS01091">
    <property type="entry name" value="TATD_3"/>
    <property type="match status" value="1"/>
</dbReference>
<feature type="binding site" evidence="3">
    <location>
        <position position="225"/>
    </location>
    <ligand>
        <name>a divalent metal cation</name>
        <dbReference type="ChEBI" id="CHEBI:60240"/>
        <label>1</label>
    </ligand>
</feature>
<dbReference type="GO" id="GO:0005829">
    <property type="term" value="C:cytosol"/>
    <property type="evidence" value="ECO:0007669"/>
    <property type="project" value="TreeGrafter"/>
</dbReference>
<dbReference type="InterPro" id="IPR032466">
    <property type="entry name" value="Metal_Hydrolase"/>
</dbReference>
<feature type="binding site" evidence="3">
    <location>
        <position position="177"/>
    </location>
    <ligand>
        <name>a divalent metal cation</name>
        <dbReference type="ChEBI" id="CHEBI:60240"/>
        <label>2</label>
    </ligand>
</feature>
<dbReference type="CDD" id="cd01310">
    <property type="entry name" value="TatD_DNAse"/>
    <property type="match status" value="1"/>
</dbReference>
<dbReference type="PANTHER" id="PTHR46124:SF2">
    <property type="entry name" value="D-AMINOACYL-TRNA DEACYLASE"/>
    <property type="match status" value="1"/>
</dbReference>
<reference evidence="5" key="1">
    <citation type="submission" date="2017-09" db="EMBL/GenBank/DDBJ databases">
        <title>Depth-based differentiation of microbial function through sediment-hosted aquifers and enrichment of novel symbionts in the deep terrestrial subsurface.</title>
        <authorList>
            <person name="Probst A.J."/>
            <person name="Ladd B."/>
            <person name="Jarett J.K."/>
            <person name="Geller-Mcgrath D.E."/>
            <person name="Sieber C.M.K."/>
            <person name="Emerson J.B."/>
            <person name="Anantharaman K."/>
            <person name="Thomas B.C."/>
            <person name="Malmstrom R."/>
            <person name="Stieglmeier M."/>
            <person name="Klingl A."/>
            <person name="Woyke T."/>
            <person name="Ryan C.M."/>
            <person name="Banfield J.F."/>
        </authorList>
    </citation>
    <scope>NUCLEOTIDE SEQUENCE [LARGE SCALE GENOMIC DNA]</scope>
</reference>
<dbReference type="InterPro" id="IPR015991">
    <property type="entry name" value="TatD/YcfH-like"/>
</dbReference>
<sequence length="276" mass="31138">MKLFDAHTHTQFSAFDKDRDAVIKRALDQGIGMINVGSQKDTSVKAVELVQKYDGVYATVGLHPIHLEKSYHDPGELGYEKGFTSRAEEFEHDFYKKLALNPKVVAIGECGFDYYRTNGEEIKVMQKQALVCQIDLAIEVSKPLMIHCRSSKTDNAYADLIKAIGPYIGRIKPSVMHFFAGSHEDADILVDMGFSFTFGGVITFVHDYDKVVKKIPIERIIIETDAPYVAPAPFRGQRNEPLYVKEVAKKMAELKNMTYEEICEVTLGNTKRIFSI</sequence>
<dbReference type="InterPro" id="IPR001130">
    <property type="entry name" value="TatD-like"/>
</dbReference>
<feature type="binding site" evidence="3">
    <location>
        <position position="9"/>
    </location>
    <ligand>
        <name>a divalent metal cation</name>
        <dbReference type="ChEBI" id="CHEBI:60240"/>
        <label>1</label>
    </ligand>
</feature>
<dbReference type="Pfam" id="PF01026">
    <property type="entry name" value="TatD_DNase"/>
    <property type="match status" value="1"/>
</dbReference>
<dbReference type="Gene3D" id="3.20.20.140">
    <property type="entry name" value="Metal-dependent hydrolases"/>
    <property type="match status" value="1"/>
</dbReference>
<feature type="binding site" evidence="3">
    <location>
        <position position="7"/>
    </location>
    <ligand>
        <name>a divalent metal cation</name>
        <dbReference type="ChEBI" id="CHEBI:60240"/>
        <label>1</label>
    </ligand>
</feature>
<dbReference type="NCBIfam" id="TIGR00010">
    <property type="entry name" value="YchF/TatD family DNA exonuclease"/>
    <property type="match status" value="1"/>
</dbReference>
<gene>
    <name evidence="4" type="ORF">COU46_00750</name>
</gene>
<dbReference type="AlphaFoldDB" id="A0A2H0TG92"/>
<keyword evidence="1 3" id="KW-0479">Metal-binding</keyword>
<dbReference type="Proteomes" id="UP000229383">
    <property type="component" value="Unassembled WGS sequence"/>
</dbReference>
<dbReference type="SUPFAM" id="SSF51556">
    <property type="entry name" value="Metallo-dependent hydrolases"/>
    <property type="match status" value="1"/>
</dbReference>
<name>A0A2H0TG92_9BACT</name>
<keyword evidence="2 4" id="KW-0378">Hydrolase</keyword>
<evidence type="ECO:0000256" key="2">
    <source>
        <dbReference type="ARBA" id="ARBA00022801"/>
    </source>
</evidence>
<proteinExistence type="predicted"/>
<evidence type="ECO:0000256" key="3">
    <source>
        <dbReference type="PIRSR" id="PIRSR005902-1"/>
    </source>
</evidence>
<protein>
    <submittedName>
        <fullName evidence="4">Hydrolase TatD</fullName>
    </submittedName>
</protein>
<accession>A0A2H0TG92</accession>
<dbReference type="PANTHER" id="PTHR46124">
    <property type="entry name" value="D-AMINOACYL-TRNA DEACYLASE"/>
    <property type="match status" value="1"/>
</dbReference>
<comment type="caution">
    <text evidence="4">The sequence shown here is derived from an EMBL/GenBank/DDBJ whole genome shotgun (WGS) entry which is preliminary data.</text>
</comment>
<evidence type="ECO:0000313" key="5">
    <source>
        <dbReference type="Proteomes" id="UP000229383"/>
    </source>
</evidence>
<feature type="binding site" evidence="3">
    <location>
        <position position="147"/>
    </location>
    <ligand>
        <name>a divalent metal cation</name>
        <dbReference type="ChEBI" id="CHEBI:60240"/>
        <label>2</label>
    </ligand>
</feature>
<dbReference type="PIRSF" id="PIRSF005902">
    <property type="entry name" value="DNase_TatD"/>
    <property type="match status" value="1"/>
</dbReference>
<evidence type="ECO:0000313" key="4">
    <source>
        <dbReference type="EMBL" id="PIR70573.1"/>
    </source>
</evidence>
<feature type="binding site" evidence="3">
    <location>
        <position position="109"/>
    </location>
    <ligand>
        <name>a divalent metal cation</name>
        <dbReference type="ChEBI" id="CHEBI:60240"/>
        <label>1</label>
    </ligand>
</feature>
<dbReference type="GO" id="GO:0016788">
    <property type="term" value="F:hydrolase activity, acting on ester bonds"/>
    <property type="evidence" value="ECO:0007669"/>
    <property type="project" value="InterPro"/>
</dbReference>